<organism evidence="8 9">
    <name type="scientific">Catenulispora yoronensis</name>
    <dbReference type="NCBI Taxonomy" id="450799"/>
    <lineage>
        <taxon>Bacteria</taxon>
        <taxon>Bacillati</taxon>
        <taxon>Actinomycetota</taxon>
        <taxon>Actinomycetes</taxon>
        <taxon>Catenulisporales</taxon>
        <taxon>Catenulisporaceae</taxon>
        <taxon>Catenulispora</taxon>
    </lineage>
</organism>
<accession>A0ABP5F7S1</accession>
<dbReference type="PANTHER" id="PTHR35007:SF3">
    <property type="entry name" value="POSSIBLE CONSERVED ALANINE RICH MEMBRANE PROTEIN"/>
    <property type="match status" value="1"/>
</dbReference>
<evidence type="ECO:0000259" key="7">
    <source>
        <dbReference type="Pfam" id="PF00482"/>
    </source>
</evidence>
<gene>
    <name evidence="8" type="ORF">GCM10009839_14900</name>
</gene>
<keyword evidence="2" id="KW-1003">Cell membrane</keyword>
<evidence type="ECO:0000256" key="3">
    <source>
        <dbReference type="ARBA" id="ARBA00022692"/>
    </source>
</evidence>
<feature type="transmembrane region" description="Helical" evidence="6">
    <location>
        <begin position="260"/>
        <end position="280"/>
    </location>
</feature>
<feature type="transmembrane region" description="Helical" evidence="6">
    <location>
        <begin position="66"/>
        <end position="81"/>
    </location>
</feature>
<feature type="transmembrane region" description="Helical" evidence="6">
    <location>
        <begin position="87"/>
        <end position="104"/>
    </location>
</feature>
<feature type="transmembrane region" description="Helical" evidence="6">
    <location>
        <begin position="6"/>
        <end position="26"/>
    </location>
</feature>
<evidence type="ECO:0000256" key="4">
    <source>
        <dbReference type="ARBA" id="ARBA00022989"/>
    </source>
</evidence>
<name>A0ABP5F7S1_9ACTN</name>
<comment type="caution">
    <text evidence="8">The sequence shown here is derived from an EMBL/GenBank/DDBJ whole genome shotgun (WGS) entry which is preliminary data.</text>
</comment>
<dbReference type="Pfam" id="PF00482">
    <property type="entry name" value="T2SSF"/>
    <property type="match status" value="1"/>
</dbReference>
<dbReference type="PANTHER" id="PTHR35007">
    <property type="entry name" value="INTEGRAL MEMBRANE PROTEIN-RELATED"/>
    <property type="match status" value="1"/>
</dbReference>
<protein>
    <recommendedName>
        <fullName evidence="7">Type II secretion system protein GspF domain-containing protein</fullName>
    </recommendedName>
</protein>
<feature type="domain" description="Type II secretion system protein GspF" evidence="7">
    <location>
        <begin position="123"/>
        <end position="244"/>
    </location>
</feature>
<dbReference type="EMBL" id="BAAAQN010000006">
    <property type="protein sequence ID" value="GAA2019444.1"/>
    <property type="molecule type" value="Genomic_DNA"/>
</dbReference>
<reference evidence="9" key="1">
    <citation type="journal article" date="2019" name="Int. J. Syst. Evol. Microbiol.">
        <title>The Global Catalogue of Microorganisms (GCM) 10K type strain sequencing project: providing services to taxonomists for standard genome sequencing and annotation.</title>
        <authorList>
            <consortium name="The Broad Institute Genomics Platform"/>
            <consortium name="The Broad Institute Genome Sequencing Center for Infectious Disease"/>
            <person name="Wu L."/>
            <person name="Ma J."/>
        </authorList>
    </citation>
    <scope>NUCLEOTIDE SEQUENCE [LARGE SCALE GENOMIC DNA]</scope>
    <source>
        <strain evidence="9">JCM 16014</strain>
    </source>
</reference>
<evidence type="ECO:0000256" key="6">
    <source>
        <dbReference type="SAM" id="Phobius"/>
    </source>
</evidence>
<comment type="subcellular location">
    <subcellularLocation>
        <location evidence="1">Cell membrane</location>
        <topology evidence="1">Multi-pass membrane protein</topology>
    </subcellularLocation>
</comment>
<dbReference type="Gene3D" id="1.20.81.30">
    <property type="entry name" value="Type II secretion system (T2SS), domain F"/>
    <property type="match status" value="1"/>
</dbReference>
<proteinExistence type="predicted"/>
<evidence type="ECO:0000256" key="1">
    <source>
        <dbReference type="ARBA" id="ARBA00004651"/>
    </source>
</evidence>
<keyword evidence="3 6" id="KW-0812">Transmembrane</keyword>
<evidence type="ECO:0000313" key="9">
    <source>
        <dbReference type="Proteomes" id="UP001500751"/>
    </source>
</evidence>
<feature type="transmembrane region" description="Helical" evidence="6">
    <location>
        <begin position="234"/>
        <end position="254"/>
    </location>
</feature>
<evidence type="ECO:0000256" key="2">
    <source>
        <dbReference type="ARBA" id="ARBA00022475"/>
    </source>
</evidence>
<keyword evidence="4 6" id="KW-1133">Transmembrane helix</keyword>
<evidence type="ECO:0000256" key="5">
    <source>
        <dbReference type="ARBA" id="ARBA00023136"/>
    </source>
</evidence>
<sequence>MDSGDLIAAAAGCGVGFGLLLAVVGLTRREERTPSAARPIKDGPLTRLGEFVAPATGPHARERRQAIAASSVLIGAATWLVTGVPMFGLAAAVMVVVVPALVIPDKSRKEQTERLRALDAWIRGIAARMRAGISLDQALSVSAQDVHIIAPQLQRMSAAIAAGLPTSSALMAFADEIGDGTYDFACQKLIMVSGRSIDGLAESLDGLAATVKKRVEVRQALEADRAKPASTARWVTIVGLLMFFTAPLTQVNFIESYRTVGGQVAFIVFVAAFLGCLMWTRSIARLDPEPRLFGADAARAPAEEKSSLFGMGGS</sequence>
<evidence type="ECO:0000313" key="8">
    <source>
        <dbReference type="EMBL" id="GAA2019444.1"/>
    </source>
</evidence>
<keyword evidence="9" id="KW-1185">Reference proteome</keyword>
<dbReference type="InterPro" id="IPR042094">
    <property type="entry name" value="T2SS_GspF_sf"/>
</dbReference>
<keyword evidence="5 6" id="KW-0472">Membrane</keyword>
<dbReference type="InterPro" id="IPR018076">
    <property type="entry name" value="T2SS_GspF_dom"/>
</dbReference>
<dbReference type="RefSeq" id="WP_344664762.1">
    <property type="nucleotide sequence ID" value="NZ_BAAAQN010000006.1"/>
</dbReference>
<dbReference type="Proteomes" id="UP001500751">
    <property type="component" value="Unassembled WGS sequence"/>
</dbReference>